<organism evidence="2">
    <name type="scientific">Grosmannia clavigera (strain kw1407 / UAMH 11150)</name>
    <name type="common">Blue stain fungus</name>
    <name type="synonym">Graphiocladiella clavigera</name>
    <dbReference type="NCBI Taxonomy" id="655863"/>
    <lineage>
        <taxon>Eukaryota</taxon>
        <taxon>Fungi</taxon>
        <taxon>Dikarya</taxon>
        <taxon>Ascomycota</taxon>
        <taxon>Pezizomycotina</taxon>
        <taxon>Sordariomycetes</taxon>
        <taxon>Sordariomycetidae</taxon>
        <taxon>Ophiostomatales</taxon>
        <taxon>Ophiostomataceae</taxon>
        <taxon>Leptographium</taxon>
    </lineage>
</organism>
<keyword evidence="2" id="KW-1185">Reference proteome</keyword>
<dbReference type="Proteomes" id="UP000007796">
    <property type="component" value="Unassembled WGS sequence"/>
</dbReference>
<evidence type="ECO:0000313" key="2">
    <source>
        <dbReference type="Proteomes" id="UP000007796"/>
    </source>
</evidence>
<reference evidence="1 2" key="1">
    <citation type="journal article" date="2011" name="Proc. Natl. Acad. Sci. U.S.A.">
        <title>Genome and transcriptome analyses of the mountain pine beetle-fungal symbiont Grosmannia clavigera, a lodgepole pine pathogen.</title>
        <authorList>
            <person name="DiGuistini S."/>
            <person name="Wang Y."/>
            <person name="Liao N.Y."/>
            <person name="Taylor G."/>
            <person name="Tanguay P."/>
            <person name="Feau N."/>
            <person name="Henrissat B."/>
            <person name="Chan S.K."/>
            <person name="Hesse-Orce U."/>
            <person name="Alamouti S.M."/>
            <person name="Tsui C.K.M."/>
            <person name="Docking R.T."/>
            <person name="Levasseur A."/>
            <person name="Haridas S."/>
            <person name="Robertson G."/>
            <person name="Birol I."/>
            <person name="Holt R.A."/>
            <person name="Marra M.A."/>
            <person name="Hamelin R.C."/>
            <person name="Hirst M."/>
            <person name="Jones S.J.M."/>
            <person name="Bohlmann J."/>
            <person name="Breuil C."/>
        </authorList>
    </citation>
    <scope>NUCLEOTIDE SEQUENCE [LARGE SCALE GENOMIC DNA]</scope>
    <source>
        <strain evidence="2">kw1407 / UAMH 11150</strain>
    </source>
</reference>
<dbReference type="RefSeq" id="XP_014174722.1">
    <property type="nucleotide sequence ID" value="XM_014319247.1"/>
</dbReference>
<proteinExistence type="predicted"/>
<dbReference type="InParanoid" id="F0X922"/>
<evidence type="ECO:0000313" key="1">
    <source>
        <dbReference type="EMBL" id="EFX05240.1"/>
    </source>
</evidence>
<protein>
    <submittedName>
        <fullName evidence="1">Uncharacterized protein</fullName>
    </submittedName>
</protein>
<dbReference type="EMBL" id="GL629735">
    <property type="protein sequence ID" value="EFX05240.1"/>
    <property type="molecule type" value="Genomic_DNA"/>
</dbReference>
<accession>F0X922</accession>
<gene>
    <name evidence="1" type="ORF">CMQ_3309</name>
</gene>
<dbReference type="GeneID" id="25976395"/>
<sequence length="72" mass="8073">MSKHVDLGRSICQMLQSTMQPDGSILRNKQATFSISVEDAYDHDIVEDDVDPDDLFDEMTASIAEMRPSMPP</sequence>
<dbReference type="HOGENOM" id="CLU_2722476_0_0_1"/>
<name>F0X922_GROCL</name>
<dbReference type="AlphaFoldDB" id="F0X922"/>